<dbReference type="EC" id="3.4.16.4" evidence="5"/>
<dbReference type="Pfam" id="PF02113">
    <property type="entry name" value="Peptidase_S13"/>
    <property type="match status" value="2"/>
</dbReference>
<dbReference type="Gene3D" id="3.40.710.10">
    <property type="entry name" value="DD-peptidase/beta-lactamase superfamily"/>
    <property type="match status" value="2"/>
</dbReference>
<evidence type="ECO:0000256" key="1">
    <source>
        <dbReference type="ARBA" id="ARBA00006096"/>
    </source>
</evidence>
<dbReference type="AlphaFoldDB" id="A0A7W9E5S6"/>
<dbReference type="RefSeq" id="WP_236629143.1">
    <property type="nucleotide sequence ID" value="NZ_JACHBQ010000001.1"/>
</dbReference>
<dbReference type="PANTHER" id="PTHR30023:SF0">
    <property type="entry name" value="PENICILLIN-SENSITIVE CARBOXYPEPTIDASE A"/>
    <property type="match status" value="1"/>
</dbReference>
<evidence type="ECO:0000256" key="2">
    <source>
        <dbReference type="ARBA" id="ARBA00022801"/>
    </source>
</evidence>
<sequence>MDKADLPADDAKRDDAFDDDATAQLPVADAAATSALPDSDATAHLVVADAATAAFPAADAATTMLPVADAATTTVIPGEGTTTVLPVAETARAAAPTAKTTGLGVVFARHPRAWLVTAGALVFALLGTGAVFAGTQTGAEEPRAASALETATPTPTPTATVPPARPVPGAATAASRLRTCSVAGLAADARLANFQGQVMNATTGEVLFDRGGTTASATASVLKVVTSAAALSVLGPDFRATTTVVKGSEPGQVVLVGGGDLTLSRLPSGAEPFYTGAAHLDDLAAQARAAWDADPANAGVPMTSLVLDSSYFSGPEWDDGWARSELGLGYMPEITALQVDGDRDNPSRSTSPRSEDPVARAGQAFAEALGGGVTVSQGTAPPGAAQLGSVQSQPVSTLITQSLIVSDNTIAEMLARLTSIRSGAGNDFASLQQGVVDGLAPYGIDTTGIVIKDGSGLSPANAVSPAYMTALFVKINAREGNLGVIFDGLPVAGGPSGSLSYSDRFAGPNSVADGAVFAKTGWITTGYTLSGIIRAADGTPLTFAVYALGNVSDNAKQAIDTITAGFFRCGDNLSNN</sequence>
<proteinExistence type="inferred from homology"/>
<comment type="caution">
    <text evidence="5">The sequence shown here is derived from an EMBL/GenBank/DDBJ whole genome shotgun (WGS) entry which is preliminary data.</text>
</comment>
<accession>A0A7W9E5S6</accession>
<keyword evidence="5" id="KW-0121">Carboxypeptidase</keyword>
<dbReference type="PANTHER" id="PTHR30023">
    <property type="entry name" value="D-ALANYL-D-ALANINE CARBOXYPEPTIDASE"/>
    <property type="match status" value="1"/>
</dbReference>
<feature type="region of interest" description="Disordered" evidence="3">
    <location>
        <begin position="339"/>
        <end position="359"/>
    </location>
</feature>
<dbReference type="EC" id="3.4.21.-" evidence="5"/>
<keyword evidence="4" id="KW-0812">Transmembrane</keyword>
<reference evidence="5 6" key="1">
    <citation type="submission" date="2020-08" db="EMBL/GenBank/DDBJ databases">
        <title>Sequencing the genomes of 1000 actinobacteria strains.</title>
        <authorList>
            <person name="Klenk H.-P."/>
        </authorList>
    </citation>
    <scope>NUCLEOTIDE SEQUENCE [LARGE SCALE GENOMIC DNA]</scope>
    <source>
        <strain evidence="5 6">DSM 21065</strain>
    </source>
</reference>
<name>A0A7W9E5S6_9MICO</name>
<dbReference type="EMBL" id="JACHBQ010000001">
    <property type="protein sequence ID" value="MBB5642265.1"/>
    <property type="molecule type" value="Genomic_DNA"/>
</dbReference>
<feature type="compositionally biased region" description="Basic and acidic residues" evidence="3">
    <location>
        <begin position="1"/>
        <end position="15"/>
    </location>
</feature>
<comment type="similarity">
    <text evidence="1">Belongs to the peptidase S13 family.</text>
</comment>
<dbReference type="SUPFAM" id="SSF56601">
    <property type="entry name" value="beta-lactamase/transpeptidase-like"/>
    <property type="match status" value="1"/>
</dbReference>
<keyword evidence="4" id="KW-1133">Transmembrane helix</keyword>
<dbReference type="GO" id="GO:0009002">
    <property type="term" value="F:serine-type D-Ala-D-Ala carboxypeptidase activity"/>
    <property type="evidence" value="ECO:0007669"/>
    <property type="project" value="UniProtKB-EC"/>
</dbReference>
<feature type="compositionally biased region" description="Low complexity" evidence="3">
    <location>
        <begin position="150"/>
        <end position="166"/>
    </location>
</feature>
<keyword evidence="5" id="KW-0645">Protease</keyword>
<evidence type="ECO:0000313" key="5">
    <source>
        <dbReference type="EMBL" id="MBB5642265.1"/>
    </source>
</evidence>
<feature type="region of interest" description="Disordered" evidence="3">
    <location>
        <begin position="1"/>
        <end position="20"/>
    </location>
</feature>
<evidence type="ECO:0000256" key="3">
    <source>
        <dbReference type="SAM" id="MobiDB-lite"/>
    </source>
</evidence>
<dbReference type="InterPro" id="IPR000667">
    <property type="entry name" value="Peptidase_S13"/>
</dbReference>
<gene>
    <name evidence="5" type="ORF">BJ997_002813</name>
</gene>
<feature type="transmembrane region" description="Helical" evidence="4">
    <location>
        <begin position="113"/>
        <end position="133"/>
    </location>
</feature>
<evidence type="ECO:0000256" key="4">
    <source>
        <dbReference type="SAM" id="Phobius"/>
    </source>
</evidence>
<dbReference type="GO" id="GO:0000270">
    <property type="term" value="P:peptidoglycan metabolic process"/>
    <property type="evidence" value="ECO:0007669"/>
    <property type="project" value="TreeGrafter"/>
</dbReference>
<dbReference type="InterPro" id="IPR012338">
    <property type="entry name" value="Beta-lactam/transpept-like"/>
</dbReference>
<protein>
    <submittedName>
        <fullName evidence="5">D-alanyl-D-alanine carboxypeptidase/D-alanyl-D-alanine-endopeptidase (Penicillin-binding protein 4)</fullName>
        <ecNumber evidence="5">3.4.16.4</ecNumber>
        <ecNumber evidence="5">3.4.21.-</ecNumber>
    </submittedName>
</protein>
<keyword evidence="4" id="KW-0472">Membrane</keyword>
<keyword evidence="2 5" id="KW-0378">Hydrolase</keyword>
<feature type="region of interest" description="Disordered" evidence="3">
    <location>
        <begin position="141"/>
        <end position="166"/>
    </location>
</feature>
<dbReference type="GO" id="GO:0006508">
    <property type="term" value="P:proteolysis"/>
    <property type="evidence" value="ECO:0007669"/>
    <property type="project" value="InterPro"/>
</dbReference>
<organism evidence="5 6">
    <name type="scientific">Cryobacterium roopkundense</name>
    <dbReference type="NCBI Taxonomy" id="1001240"/>
    <lineage>
        <taxon>Bacteria</taxon>
        <taxon>Bacillati</taxon>
        <taxon>Actinomycetota</taxon>
        <taxon>Actinomycetes</taxon>
        <taxon>Micrococcales</taxon>
        <taxon>Microbacteriaceae</taxon>
        <taxon>Cryobacterium</taxon>
    </lineage>
</organism>
<evidence type="ECO:0000313" key="6">
    <source>
        <dbReference type="Proteomes" id="UP000561726"/>
    </source>
</evidence>
<dbReference type="PRINTS" id="PR00922">
    <property type="entry name" value="DADACBPTASE3"/>
</dbReference>
<dbReference type="Proteomes" id="UP000561726">
    <property type="component" value="Unassembled WGS sequence"/>
</dbReference>